<evidence type="ECO:0000313" key="2">
    <source>
        <dbReference type="EMBL" id="KAK7686686.1"/>
    </source>
</evidence>
<dbReference type="PANTHER" id="PTHR21310:SF13">
    <property type="entry name" value="AMINOGLYCOSIDE PHOSPHOTRANSFERASE DOMAIN-CONTAINING PROTEIN"/>
    <property type="match status" value="1"/>
</dbReference>
<protein>
    <recommendedName>
        <fullName evidence="1">Aminoglycoside phosphotransferase domain-containing protein</fullName>
    </recommendedName>
</protein>
<proteinExistence type="predicted"/>
<reference evidence="2 3" key="1">
    <citation type="submission" date="2022-09" db="EMBL/GenBank/DDBJ databases">
        <authorList>
            <person name="Palmer J.M."/>
        </authorList>
    </citation>
    <scope>NUCLEOTIDE SEQUENCE [LARGE SCALE GENOMIC DNA]</scope>
    <source>
        <strain evidence="2 3">DSM 7382</strain>
    </source>
</reference>
<dbReference type="Proteomes" id="UP001385951">
    <property type="component" value="Unassembled WGS sequence"/>
</dbReference>
<dbReference type="InterPro" id="IPR051678">
    <property type="entry name" value="AGP_Transferase"/>
</dbReference>
<gene>
    <name evidence="2" type="ORF">QCA50_010286</name>
</gene>
<evidence type="ECO:0000259" key="1">
    <source>
        <dbReference type="Pfam" id="PF01636"/>
    </source>
</evidence>
<keyword evidence="3" id="KW-1185">Reference proteome</keyword>
<sequence length="430" mass="49319">MDFSPNSSNEHSMSVEWVSSLSGTQPRWATEPSLTGIEELVRRRLQISSEAYKVSFFAEGGFNKLYQIKTTSLEYLVRIALPVDYRWKTLSEVATLDFVRRHGTELVPKVFEFDVDISSPENIIGFEWIIMEKLPGVSLEERWQELTWDAKEGLIKTIVSILAKLFDHPLSTIGNIYPQPNTTPTSNTPTVGRIVSMVFFWNKHATQDVNRGPFRSSHDWLVARLAFVLADAAETLQTSEDEDDQEEAVESQQLASRLLRLLPSLFPPHPDIPEQTIICHDDLSFHNLLVDGSGKLTGIVDWECVSALPLWKACQLPAFLQGSDRTDRPDPASYSLDKETGLPGQLFYEHVREWEKSRLREVFLEEMERVRPAWVKEYRAGQKYADFDLAVQCCDDEFARKSAKRWVDYMEQQCGETDSRYVSLRSQLLE</sequence>
<dbReference type="InterPro" id="IPR011009">
    <property type="entry name" value="Kinase-like_dom_sf"/>
</dbReference>
<feature type="domain" description="Aminoglycoside phosphotransferase" evidence="1">
    <location>
        <begin position="55"/>
        <end position="306"/>
    </location>
</feature>
<dbReference type="InterPro" id="IPR002575">
    <property type="entry name" value="Aminoglycoside_PTrfase"/>
</dbReference>
<name>A0AAW0GAQ6_9APHY</name>
<evidence type="ECO:0000313" key="3">
    <source>
        <dbReference type="Proteomes" id="UP001385951"/>
    </source>
</evidence>
<dbReference type="Pfam" id="PF01636">
    <property type="entry name" value="APH"/>
    <property type="match status" value="1"/>
</dbReference>
<dbReference type="EMBL" id="JASBNA010000016">
    <property type="protein sequence ID" value="KAK7686686.1"/>
    <property type="molecule type" value="Genomic_DNA"/>
</dbReference>
<dbReference type="SUPFAM" id="SSF56112">
    <property type="entry name" value="Protein kinase-like (PK-like)"/>
    <property type="match status" value="1"/>
</dbReference>
<dbReference type="Gene3D" id="3.90.1200.10">
    <property type="match status" value="1"/>
</dbReference>
<organism evidence="2 3">
    <name type="scientific">Cerrena zonata</name>
    <dbReference type="NCBI Taxonomy" id="2478898"/>
    <lineage>
        <taxon>Eukaryota</taxon>
        <taxon>Fungi</taxon>
        <taxon>Dikarya</taxon>
        <taxon>Basidiomycota</taxon>
        <taxon>Agaricomycotina</taxon>
        <taxon>Agaricomycetes</taxon>
        <taxon>Polyporales</taxon>
        <taxon>Cerrenaceae</taxon>
        <taxon>Cerrena</taxon>
    </lineage>
</organism>
<dbReference type="PANTHER" id="PTHR21310">
    <property type="entry name" value="AMINOGLYCOSIDE PHOSPHOTRANSFERASE-RELATED-RELATED"/>
    <property type="match status" value="1"/>
</dbReference>
<dbReference type="AlphaFoldDB" id="A0AAW0GAQ6"/>
<accession>A0AAW0GAQ6</accession>
<comment type="caution">
    <text evidence="2">The sequence shown here is derived from an EMBL/GenBank/DDBJ whole genome shotgun (WGS) entry which is preliminary data.</text>
</comment>